<dbReference type="EMBL" id="QGNW01001602">
    <property type="protein sequence ID" value="RVW35532.1"/>
    <property type="molecule type" value="Genomic_DNA"/>
</dbReference>
<dbReference type="AlphaFoldDB" id="A0A438DJ83"/>
<reference evidence="1 2" key="1">
    <citation type="journal article" date="2018" name="PLoS Genet.">
        <title>Population sequencing reveals clonal diversity and ancestral inbreeding in the grapevine cultivar Chardonnay.</title>
        <authorList>
            <person name="Roach M.J."/>
            <person name="Johnson D.L."/>
            <person name="Bohlmann J."/>
            <person name="van Vuuren H.J."/>
            <person name="Jones S.J."/>
            <person name="Pretorius I.S."/>
            <person name="Schmidt S.A."/>
            <person name="Borneman A.R."/>
        </authorList>
    </citation>
    <scope>NUCLEOTIDE SEQUENCE [LARGE SCALE GENOMIC DNA]</scope>
    <source>
        <strain evidence="2">cv. Chardonnay</strain>
        <tissue evidence="1">Leaf</tissue>
    </source>
</reference>
<organism evidence="1 2">
    <name type="scientific">Vitis vinifera</name>
    <name type="common">Grape</name>
    <dbReference type="NCBI Taxonomy" id="29760"/>
    <lineage>
        <taxon>Eukaryota</taxon>
        <taxon>Viridiplantae</taxon>
        <taxon>Streptophyta</taxon>
        <taxon>Embryophyta</taxon>
        <taxon>Tracheophyta</taxon>
        <taxon>Spermatophyta</taxon>
        <taxon>Magnoliopsida</taxon>
        <taxon>eudicotyledons</taxon>
        <taxon>Gunneridae</taxon>
        <taxon>Pentapetalae</taxon>
        <taxon>rosids</taxon>
        <taxon>Vitales</taxon>
        <taxon>Vitaceae</taxon>
        <taxon>Viteae</taxon>
        <taxon>Vitis</taxon>
    </lineage>
</organism>
<evidence type="ECO:0000313" key="1">
    <source>
        <dbReference type="EMBL" id="RVW35532.1"/>
    </source>
</evidence>
<dbReference type="Proteomes" id="UP000288805">
    <property type="component" value="Unassembled WGS sequence"/>
</dbReference>
<gene>
    <name evidence="1" type="ORF">CK203_073886</name>
</gene>
<accession>A0A438DJ83</accession>
<protein>
    <submittedName>
        <fullName evidence="1">Uncharacterized protein</fullName>
    </submittedName>
</protein>
<name>A0A438DJ83_VITVI</name>
<proteinExistence type="predicted"/>
<comment type="caution">
    <text evidence="1">The sequence shown here is derived from an EMBL/GenBank/DDBJ whole genome shotgun (WGS) entry which is preliminary data.</text>
</comment>
<evidence type="ECO:0000313" key="2">
    <source>
        <dbReference type="Proteomes" id="UP000288805"/>
    </source>
</evidence>
<sequence length="78" mass="8516">MGCRGSACVEVMTTLHGSAPSLRRRAEGCVLLEDHCETAPPPAATVSPPMVPTTDDARLAEQEARVERLESRMRQIRL</sequence>